<proteinExistence type="predicted"/>
<dbReference type="RefSeq" id="WP_219318839.1">
    <property type="nucleotide sequence ID" value="NZ_JAHWYN010000022.1"/>
</dbReference>
<comment type="caution">
    <text evidence="1">The sequence shown here is derived from an EMBL/GenBank/DDBJ whole genome shotgun (WGS) entry which is preliminary data.</text>
</comment>
<reference evidence="1 2" key="1">
    <citation type="submission" date="2021-07" db="EMBL/GenBank/DDBJ databases">
        <title>Flavobacterium sp. nov. isolated from sediment on the Taihu Lake.</title>
        <authorList>
            <person name="Qu J.-H."/>
        </authorList>
    </citation>
    <scope>NUCLEOTIDE SEQUENCE [LARGE SCALE GENOMIC DNA]</scope>
    <source>
        <strain evidence="1 2">NAS39</strain>
    </source>
</reference>
<evidence type="ECO:0008006" key="3">
    <source>
        <dbReference type="Google" id="ProtNLM"/>
    </source>
</evidence>
<organism evidence="1 2">
    <name type="scientific">Flavobacterium taihuense</name>
    <dbReference type="NCBI Taxonomy" id="2857508"/>
    <lineage>
        <taxon>Bacteria</taxon>
        <taxon>Pseudomonadati</taxon>
        <taxon>Bacteroidota</taxon>
        <taxon>Flavobacteriia</taxon>
        <taxon>Flavobacteriales</taxon>
        <taxon>Flavobacteriaceae</taxon>
        <taxon>Flavobacterium</taxon>
    </lineage>
</organism>
<dbReference type="EMBL" id="JAHWYN010000022">
    <property type="protein sequence ID" value="MBW4362353.1"/>
    <property type="molecule type" value="Genomic_DNA"/>
</dbReference>
<evidence type="ECO:0000313" key="1">
    <source>
        <dbReference type="EMBL" id="MBW4362353.1"/>
    </source>
</evidence>
<gene>
    <name evidence="1" type="ORF">KZH69_17840</name>
</gene>
<evidence type="ECO:0000313" key="2">
    <source>
        <dbReference type="Proteomes" id="UP000812031"/>
    </source>
</evidence>
<dbReference type="Proteomes" id="UP000812031">
    <property type="component" value="Unassembled WGS sequence"/>
</dbReference>
<dbReference type="PROSITE" id="PS51257">
    <property type="entry name" value="PROKAR_LIPOPROTEIN"/>
    <property type="match status" value="1"/>
</dbReference>
<name>A0ABS6Y0A0_9FLAO</name>
<sequence>MRHLIITLFLTLTLIGCKTAPINQKVNKDREGLWIEEYAQDSSRYKSIGKYHKGDPIKKWRYYLDDKIIMREKYKSDYCIRTRYHQNGKVQSKGKTKIVTTSSKTHWFYNGDWKYFDEKGKLICINKYKNGELISEIKTQPKK</sequence>
<protein>
    <recommendedName>
        <fullName evidence="3">MORN repeat variant</fullName>
    </recommendedName>
</protein>
<keyword evidence="2" id="KW-1185">Reference proteome</keyword>
<accession>A0ABS6Y0A0</accession>